<dbReference type="HOGENOM" id="CLU_1640968_0_0_0"/>
<dbReference type="EMBL" id="AP011529">
    <property type="protein sequence ID" value="BAI80366.1"/>
    <property type="molecule type" value="Genomic_DNA"/>
</dbReference>
<accession>D3PCP3</accession>
<name>D3PCP3_DEFDS</name>
<dbReference type="RefSeq" id="WP_013007613.1">
    <property type="nucleotide sequence ID" value="NC_013939.1"/>
</dbReference>
<evidence type="ECO:0000313" key="2">
    <source>
        <dbReference type="Proteomes" id="UP000001520"/>
    </source>
</evidence>
<keyword evidence="2" id="KW-1185">Reference proteome</keyword>
<organism evidence="1 2">
    <name type="scientific">Deferribacter desulfuricans (strain DSM 14783 / JCM 11476 / NBRC 101012 / SSM1)</name>
    <dbReference type="NCBI Taxonomy" id="639282"/>
    <lineage>
        <taxon>Bacteria</taxon>
        <taxon>Pseudomonadati</taxon>
        <taxon>Deferribacterota</taxon>
        <taxon>Deferribacteres</taxon>
        <taxon>Deferribacterales</taxon>
        <taxon>Deferribacteraceae</taxon>
        <taxon>Deferribacter</taxon>
    </lineage>
</organism>
<sequence>MVPLMKFKEFCNFLNFLFNYTNLKLTASKIGQIINTYFIKDISKVYLNKNLKSGLFDGTIYLFQENDTTDVFPSNENLIVNANIGLFIFHTNSKGQLTELEFYFEKEYIPAFYMNIFQYFYSEREYELIRRFLKINNIKLKSLKQILSEFQQEELRFIVLE</sequence>
<dbReference type="KEGG" id="ddf:DEFDS_0890"/>
<dbReference type="AlphaFoldDB" id="D3PCP3"/>
<protein>
    <submittedName>
        <fullName evidence="1">Uncharacterized protein</fullName>
    </submittedName>
</protein>
<gene>
    <name evidence="1" type="ordered locus">DEFDS_0890</name>
</gene>
<dbReference type="eggNOG" id="ENOG5031213">
    <property type="taxonomic scope" value="Bacteria"/>
</dbReference>
<evidence type="ECO:0000313" key="1">
    <source>
        <dbReference type="EMBL" id="BAI80366.1"/>
    </source>
</evidence>
<proteinExistence type="predicted"/>
<dbReference type="Proteomes" id="UP000001520">
    <property type="component" value="Chromosome"/>
</dbReference>
<reference evidence="1 2" key="1">
    <citation type="journal article" date="2010" name="DNA Res.">
        <title>Bacterial lifestyle in a deep-sea hydrothermal vent chimney revealed by the genome sequence of the thermophilic bacterium Deferribacter desulfuricans SSM1.</title>
        <authorList>
            <person name="Takaki Y."/>
            <person name="Shimamura S."/>
            <person name="Nakagawa S."/>
            <person name="Fukuhara Y."/>
            <person name="Horikawa H."/>
            <person name="Ankai A."/>
            <person name="Harada T."/>
            <person name="Hosoyama A."/>
            <person name="Oguchi A."/>
            <person name="Fukui S."/>
            <person name="Fujita N."/>
            <person name="Takami H."/>
            <person name="Takai K."/>
        </authorList>
    </citation>
    <scope>NUCLEOTIDE SEQUENCE [LARGE SCALE GENOMIC DNA]</scope>
    <source>
        <strain evidence="2">DSM 14783 / JCM 11476 / NBRC 101012 / SSM1</strain>
    </source>
</reference>